<keyword evidence="2" id="KW-1185">Reference proteome</keyword>
<dbReference type="Proteomes" id="UP001497535">
    <property type="component" value="Unassembled WGS sequence"/>
</dbReference>
<organism evidence="1 2">
    <name type="scientific">Meloidogyne enterolobii</name>
    <name type="common">Root-knot nematode worm</name>
    <name type="synonym">Meloidogyne mayaguensis</name>
    <dbReference type="NCBI Taxonomy" id="390850"/>
    <lineage>
        <taxon>Eukaryota</taxon>
        <taxon>Metazoa</taxon>
        <taxon>Ecdysozoa</taxon>
        <taxon>Nematoda</taxon>
        <taxon>Chromadorea</taxon>
        <taxon>Rhabditida</taxon>
        <taxon>Tylenchina</taxon>
        <taxon>Tylenchomorpha</taxon>
        <taxon>Tylenchoidea</taxon>
        <taxon>Meloidogynidae</taxon>
        <taxon>Meloidogyninae</taxon>
        <taxon>Meloidogyne</taxon>
    </lineage>
</organism>
<evidence type="ECO:0000313" key="1">
    <source>
        <dbReference type="EMBL" id="CAK5082739.1"/>
    </source>
</evidence>
<name>A0ACB0ZVZ6_MELEN</name>
<protein>
    <submittedName>
        <fullName evidence="1">Uncharacterized protein</fullName>
    </submittedName>
</protein>
<reference evidence="1" key="1">
    <citation type="submission" date="2023-11" db="EMBL/GenBank/DDBJ databases">
        <authorList>
            <person name="Poullet M."/>
        </authorList>
    </citation>
    <scope>NUCLEOTIDE SEQUENCE</scope>
    <source>
        <strain evidence="1">E1834</strain>
    </source>
</reference>
<accession>A0ACB0ZVZ6</accession>
<gene>
    <name evidence="1" type="ORF">MENTE1834_LOCUS30039</name>
</gene>
<proteinExistence type="predicted"/>
<dbReference type="EMBL" id="CAVMJV010000048">
    <property type="protein sequence ID" value="CAK5082739.1"/>
    <property type="molecule type" value="Genomic_DNA"/>
</dbReference>
<evidence type="ECO:0000313" key="2">
    <source>
        <dbReference type="Proteomes" id="UP001497535"/>
    </source>
</evidence>
<sequence length="264" mass="29006">MRILSLFSLFELIIFAFCQFNLPNDSTTISVLPELTTTISPSTLPEVTTNFVLTDLFNPTNTTTTTTTLFNDDTNKTLTTTTTSKSITPFTSPTTSTPSNGLNLQLKVGLLFANGSKDLRAQFGFGQSAPAITLAMQRAASEQLINNINFNFTWFMCDCDEALAAGYTNRLFLNLSVDVIIGPPCVTAALMTGYISSFYNFPIFVWGASVTSKFNPIPTVTNINTNTVMLSMGVQAVLSQFQWQEISLVYIPDNIGRQINNYLN</sequence>
<comment type="caution">
    <text evidence="1">The sequence shown here is derived from an EMBL/GenBank/DDBJ whole genome shotgun (WGS) entry which is preliminary data.</text>
</comment>